<dbReference type="STRING" id="1246626.BleG1_2158"/>
<dbReference type="eggNOG" id="ENOG5033MW4">
    <property type="taxonomic scope" value="Bacteria"/>
</dbReference>
<dbReference type="Gene3D" id="3.30.310.250">
    <property type="entry name" value="Sporulation inhibitor of replication protein SirA"/>
    <property type="match status" value="1"/>
</dbReference>
<accession>A0A060LU29</accession>
<dbReference type="EMBL" id="CP003923">
    <property type="protein sequence ID" value="AIC94736.1"/>
    <property type="molecule type" value="Genomic_DNA"/>
</dbReference>
<dbReference type="Pfam" id="PF10747">
    <property type="entry name" value="SirA"/>
    <property type="match status" value="1"/>
</dbReference>
<dbReference type="InterPro" id="IPR019683">
    <property type="entry name" value="SirA"/>
</dbReference>
<dbReference type="InterPro" id="IPR038449">
    <property type="entry name" value="SirA_sf"/>
</dbReference>
<dbReference type="HOGENOM" id="CLU_144231_0_0_9"/>
<dbReference type="Proteomes" id="UP000027142">
    <property type="component" value="Chromosome"/>
</dbReference>
<keyword evidence="2" id="KW-1185">Reference proteome</keyword>
<dbReference type="PATRIC" id="fig|1246626.3.peg.2156"/>
<organism evidence="1 2">
    <name type="scientific">Shouchella lehensis G1</name>
    <dbReference type="NCBI Taxonomy" id="1246626"/>
    <lineage>
        <taxon>Bacteria</taxon>
        <taxon>Bacillati</taxon>
        <taxon>Bacillota</taxon>
        <taxon>Bacilli</taxon>
        <taxon>Bacillales</taxon>
        <taxon>Bacillaceae</taxon>
        <taxon>Shouchella</taxon>
    </lineage>
</organism>
<evidence type="ECO:0000313" key="2">
    <source>
        <dbReference type="Proteomes" id="UP000027142"/>
    </source>
</evidence>
<proteinExistence type="predicted"/>
<name>A0A060LU29_9BACI</name>
<reference evidence="1 2" key="1">
    <citation type="journal article" date="2014" name="Gene">
        <title>A comparative genomic analysis of the alkalitolerant soil bacterium Bacillus lehensis G1.</title>
        <authorList>
            <person name="Noor Y.M."/>
            <person name="Samsulrizal N.H."/>
            <person name="Jema'on N.A."/>
            <person name="Low K.O."/>
            <person name="Ramli A.N."/>
            <person name="Alias N.I."/>
            <person name="Damis S.I."/>
            <person name="Fuzi S.F."/>
            <person name="Isa M.N."/>
            <person name="Murad A.M."/>
            <person name="Raih M.F."/>
            <person name="Bakar F.D."/>
            <person name="Najimudin N."/>
            <person name="Mahadi N.M."/>
            <person name="Illias R.M."/>
        </authorList>
    </citation>
    <scope>NUCLEOTIDE SEQUENCE [LARGE SCALE GENOMIC DNA]</scope>
    <source>
        <strain evidence="1 2">G1</strain>
    </source>
</reference>
<gene>
    <name evidence="1" type="ORF">BleG1_2158</name>
</gene>
<dbReference type="AlphaFoldDB" id="A0A060LU29"/>
<evidence type="ECO:0000313" key="1">
    <source>
        <dbReference type="EMBL" id="AIC94736.1"/>
    </source>
</evidence>
<dbReference type="KEGG" id="ble:BleG1_2158"/>
<dbReference type="RefSeq" id="WP_038480534.1">
    <property type="nucleotide sequence ID" value="NZ_CP003923.1"/>
</dbReference>
<protein>
    <submittedName>
        <fullName evidence="1">Sporulation inhibitor of replication protein SirA</fullName>
    </submittedName>
</protein>
<dbReference type="OrthoDB" id="2736584at2"/>
<sequence>MRYYELFNVTEDVASSYLGKEMKLFQLFEEREQARKHTQPIYDRQINYITTSMPEEEIKQIFLSRYKEEDANRFVAASDGNPKNQCALMLDAKKICLQAEGDLQAETDVFDLLREVNGFFFAVNVNDRRFGWLKPYEKQSVL</sequence>